<evidence type="ECO:0000313" key="1">
    <source>
        <dbReference type="EMBL" id="EGK06953.1"/>
    </source>
</evidence>
<organism evidence="1 2">
    <name type="scientific">Kingella kingae ATCC 23330</name>
    <dbReference type="NCBI Taxonomy" id="887327"/>
    <lineage>
        <taxon>Bacteria</taxon>
        <taxon>Pseudomonadati</taxon>
        <taxon>Pseudomonadota</taxon>
        <taxon>Betaproteobacteria</taxon>
        <taxon>Neisseriales</taxon>
        <taxon>Neisseriaceae</taxon>
        <taxon>Kingella</taxon>
    </lineage>
</organism>
<sequence>MFGRDREFFCHHRFLLFECLTSYTPIYRTKQPKQPALYPYYFYAFYCKRIV</sequence>
<proteinExistence type="predicted"/>
<keyword evidence="2" id="KW-1185">Reference proteome</keyword>
<dbReference type="Proteomes" id="UP000004207">
    <property type="component" value="Unassembled WGS sequence"/>
</dbReference>
<dbReference type="EMBL" id="AFHS01000068">
    <property type="protein sequence ID" value="EGK06953.1"/>
    <property type="molecule type" value="Genomic_DNA"/>
</dbReference>
<evidence type="ECO:0000313" key="2">
    <source>
        <dbReference type="Proteomes" id="UP000004207"/>
    </source>
</evidence>
<dbReference type="AlphaFoldDB" id="F5S9R4"/>
<name>F5S9R4_KINKI</name>
<reference evidence="1 2" key="1">
    <citation type="submission" date="2011-04" db="EMBL/GenBank/DDBJ databases">
        <authorList>
            <person name="Muzny D."/>
            <person name="Qin X."/>
            <person name="Deng J."/>
            <person name="Jiang H."/>
            <person name="Liu Y."/>
            <person name="Qu J."/>
            <person name="Song X.-Z."/>
            <person name="Zhang L."/>
            <person name="Thornton R."/>
            <person name="Coyle M."/>
            <person name="Francisco L."/>
            <person name="Jackson L."/>
            <person name="Javaid M."/>
            <person name="Korchina V."/>
            <person name="Kovar C."/>
            <person name="Mata R."/>
            <person name="Mathew T."/>
            <person name="Ngo R."/>
            <person name="Nguyen L."/>
            <person name="Nguyen N."/>
            <person name="Okwuonu G."/>
            <person name="Ongeri F."/>
            <person name="Pham C."/>
            <person name="Simmons D."/>
            <person name="Wilczek-Boney K."/>
            <person name="Hale W."/>
            <person name="Jakkamsetti A."/>
            <person name="Pham P."/>
            <person name="Ruth R."/>
            <person name="San Lucas F."/>
            <person name="Warren J."/>
            <person name="Zhang J."/>
            <person name="Zhao Z."/>
            <person name="Zhou C."/>
            <person name="Zhu D."/>
            <person name="Lee S."/>
            <person name="Bess C."/>
            <person name="Blankenburg K."/>
            <person name="Forbes L."/>
            <person name="Fu Q."/>
            <person name="Gubbala S."/>
            <person name="Hirani K."/>
            <person name="Jayaseelan J.C."/>
            <person name="Lara F."/>
            <person name="Munidasa M."/>
            <person name="Palculict T."/>
            <person name="Patil S."/>
            <person name="Pu L.-L."/>
            <person name="Saada N."/>
            <person name="Tang L."/>
            <person name="Weissenberger G."/>
            <person name="Zhu Y."/>
            <person name="Hemphill L."/>
            <person name="Shang Y."/>
            <person name="Youmans B."/>
            <person name="Ayvaz T."/>
            <person name="Ross M."/>
            <person name="Santibanez J."/>
            <person name="Aqrawi P."/>
            <person name="Gross S."/>
            <person name="Joshi V."/>
            <person name="Fowler G."/>
            <person name="Nazareth L."/>
            <person name="Reid J."/>
            <person name="Worley K."/>
            <person name="Petrosino J."/>
            <person name="Highlander S."/>
            <person name="Gibbs R."/>
        </authorList>
    </citation>
    <scope>NUCLEOTIDE SEQUENCE [LARGE SCALE GENOMIC DNA]</scope>
    <source>
        <strain evidence="1 2">ATCC 23330</strain>
    </source>
</reference>
<gene>
    <name evidence="1" type="ORF">HMPREF0476_1947</name>
</gene>
<dbReference type="HOGENOM" id="CLU_3099780_0_0_4"/>
<protein>
    <submittedName>
        <fullName evidence="1">Uncharacterized protein</fullName>
    </submittedName>
</protein>
<comment type="caution">
    <text evidence="1">The sequence shown here is derived from an EMBL/GenBank/DDBJ whole genome shotgun (WGS) entry which is preliminary data.</text>
</comment>
<accession>F5S9R4</accession>